<dbReference type="FunFam" id="3.40.50.720:FF:000173">
    <property type="entry name" value="3-oxoacyl-[acyl-carrier protein] reductase"/>
    <property type="match status" value="1"/>
</dbReference>
<evidence type="ECO:0000313" key="4">
    <source>
        <dbReference type="EMBL" id="AEI80821.1"/>
    </source>
</evidence>
<dbReference type="InterPro" id="IPR002347">
    <property type="entry name" value="SDR_fam"/>
</dbReference>
<dbReference type="EMBL" id="CP002878">
    <property type="protein sequence ID" value="AEI80821.1"/>
    <property type="molecule type" value="Genomic_DNA"/>
</dbReference>
<keyword evidence="2 4" id="KW-0560">Oxidoreductase</keyword>
<comment type="similarity">
    <text evidence="1">Belongs to the short-chain dehydrogenases/reductases (SDR) family.</text>
</comment>
<dbReference type="GeneID" id="34306813"/>
<proteinExistence type="inferred from homology"/>
<dbReference type="PROSITE" id="PS00061">
    <property type="entry name" value="ADH_SHORT"/>
    <property type="match status" value="1"/>
</dbReference>
<dbReference type="AlphaFoldDB" id="F8GR76"/>
<dbReference type="PANTHER" id="PTHR42760">
    <property type="entry name" value="SHORT-CHAIN DEHYDROGENASES/REDUCTASES FAMILY MEMBER"/>
    <property type="match status" value="1"/>
</dbReference>
<dbReference type="GO" id="GO:0004316">
    <property type="term" value="F:3-oxoacyl-[acyl-carrier-protein] reductase (NADPH) activity"/>
    <property type="evidence" value="ECO:0007669"/>
    <property type="project" value="UniProtKB-EC"/>
</dbReference>
<dbReference type="InterPro" id="IPR057326">
    <property type="entry name" value="KR_dom"/>
</dbReference>
<dbReference type="RefSeq" id="WP_013953506.1">
    <property type="nucleotide sequence ID" value="NC_015723.1"/>
</dbReference>
<sequence>MGTQRFDPSHVAVVTGAARGIGLGIATQLARQGLAVALLDRDAAALDAAVGALVAEGFNAIGASVDLTDSAAVNDAFAQVQARSGRVDYLVNNAGAVRDMRFLKMTDEDWDLVIDTNLRSQFLCCRAALPGMVERGYGRVVNISSRAWLGGFGQANYSAAKGGVVSLTRSLAIEFAAKGITVNAVAPGIVDTPLFRGFTPEVQARLQKSVPVQRIGTADDIANAVSFFLDPQSSYVTGQTLYVCGGRSLSSPSV</sequence>
<dbReference type="Gene3D" id="3.40.50.720">
    <property type="entry name" value="NAD(P)-binding Rossmann-like Domain"/>
    <property type="match status" value="1"/>
</dbReference>
<dbReference type="NCBIfam" id="NF009466">
    <property type="entry name" value="PRK12826.1-2"/>
    <property type="match status" value="1"/>
</dbReference>
<dbReference type="SMART" id="SM00822">
    <property type="entry name" value="PKS_KR"/>
    <property type="match status" value="1"/>
</dbReference>
<organism evidence="4 5">
    <name type="scientific">Cupriavidus necator (strain ATCC 43291 / DSM 13513 / CCUG 52238 / LMG 8453 / N-1)</name>
    <name type="common">Ralstonia eutropha</name>
    <dbReference type="NCBI Taxonomy" id="1042878"/>
    <lineage>
        <taxon>Bacteria</taxon>
        <taxon>Pseudomonadati</taxon>
        <taxon>Pseudomonadota</taxon>
        <taxon>Betaproteobacteria</taxon>
        <taxon>Burkholderiales</taxon>
        <taxon>Burkholderiaceae</taxon>
        <taxon>Cupriavidus</taxon>
    </lineage>
</organism>
<evidence type="ECO:0000256" key="2">
    <source>
        <dbReference type="ARBA" id="ARBA00023002"/>
    </source>
</evidence>
<dbReference type="PANTHER" id="PTHR42760:SF40">
    <property type="entry name" value="3-OXOACYL-[ACYL-CARRIER-PROTEIN] REDUCTASE, CHLOROPLASTIC"/>
    <property type="match status" value="1"/>
</dbReference>
<dbReference type="InterPro" id="IPR020904">
    <property type="entry name" value="Sc_DH/Rdtase_CS"/>
</dbReference>
<dbReference type="Proteomes" id="UP000006798">
    <property type="component" value="Chromosome 2"/>
</dbReference>
<reference evidence="4 5" key="1">
    <citation type="journal article" date="2011" name="J. Bacteriol.">
        <title>Complete genome sequence of the type strain Cupriavidus necator N-1.</title>
        <authorList>
            <person name="Poehlein A."/>
            <person name="Kusian B."/>
            <person name="Friedrich B."/>
            <person name="Daniel R."/>
            <person name="Bowien B."/>
        </authorList>
    </citation>
    <scope>NUCLEOTIDE SEQUENCE [LARGE SCALE GENOMIC DNA]</scope>
    <source>
        <strain evidence="5">ATCC 43291 / DSM 13513 / CCUG 52238 / LMG 8453 / N-1</strain>
    </source>
</reference>
<dbReference type="GO" id="GO:0030497">
    <property type="term" value="P:fatty acid elongation"/>
    <property type="evidence" value="ECO:0007669"/>
    <property type="project" value="TreeGrafter"/>
</dbReference>
<accession>F8GR76</accession>
<feature type="domain" description="Ketoreductase" evidence="3">
    <location>
        <begin position="10"/>
        <end position="188"/>
    </location>
</feature>
<dbReference type="PRINTS" id="PR00081">
    <property type="entry name" value="GDHRDH"/>
</dbReference>
<dbReference type="EC" id="1.1.1.100" evidence="4"/>
<dbReference type="KEGG" id="cnc:CNE_2c18650"/>
<dbReference type="PRINTS" id="PR00080">
    <property type="entry name" value="SDRFAMILY"/>
</dbReference>
<name>F8GR76_CUPNN</name>
<dbReference type="Pfam" id="PF13561">
    <property type="entry name" value="adh_short_C2"/>
    <property type="match status" value="1"/>
</dbReference>
<dbReference type="InterPro" id="IPR036291">
    <property type="entry name" value="NAD(P)-bd_dom_sf"/>
</dbReference>
<evidence type="ECO:0000259" key="3">
    <source>
        <dbReference type="SMART" id="SM00822"/>
    </source>
</evidence>
<dbReference type="HOGENOM" id="CLU_010194_1_3_4"/>
<evidence type="ECO:0000256" key="1">
    <source>
        <dbReference type="ARBA" id="ARBA00006484"/>
    </source>
</evidence>
<gene>
    <name evidence="4" type="primary">fabG11</name>
    <name evidence="4" type="ordered locus">CNE_2c18650</name>
</gene>
<evidence type="ECO:0000313" key="5">
    <source>
        <dbReference type="Proteomes" id="UP000006798"/>
    </source>
</evidence>
<dbReference type="SUPFAM" id="SSF51735">
    <property type="entry name" value="NAD(P)-binding Rossmann-fold domains"/>
    <property type="match status" value="1"/>
</dbReference>
<protein>
    <submittedName>
        <fullName evidence="4">3-oxoacyl-[acyl-carrier-protein] reductase FabG</fullName>
        <ecNumber evidence="4">1.1.1.100</ecNumber>
    </submittedName>
</protein>